<proteinExistence type="predicted"/>
<name>A0A2X2IWB6_SPHMU</name>
<dbReference type="Proteomes" id="UP000251241">
    <property type="component" value="Unassembled WGS sequence"/>
</dbReference>
<gene>
    <name evidence="1" type="ORF">NCTC11343_02166</name>
</gene>
<dbReference type="GeneID" id="97181075"/>
<organism evidence="1 2">
    <name type="scientific">Sphingobacterium multivorum</name>
    <dbReference type="NCBI Taxonomy" id="28454"/>
    <lineage>
        <taxon>Bacteria</taxon>
        <taxon>Pseudomonadati</taxon>
        <taxon>Bacteroidota</taxon>
        <taxon>Sphingobacteriia</taxon>
        <taxon>Sphingobacteriales</taxon>
        <taxon>Sphingobacteriaceae</taxon>
        <taxon>Sphingobacterium</taxon>
    </lineage>
</organism>
<dbReference type="AlphaFoldDB" id="A0A2X2IWB6"/>
<dbReference type="RefSeq" id="WP_112374596.1">
    <property type="nucleotide sequence ID" value="NZ_CP069793.1"/>
</dbReference>
<evidence type="ECO:0000313" key="2">
    <source>
        <dbReference type="Proteomes" id="UP000251241"/>
    </source>
</evidence>
<sequence length="85" mass="9352">MAAIATFTGIPVTNKIGVEKYCDFEVGQEGQNGPYARITMDGCQLILDEDFGYIEGDLAEEWRAPAIAKLLLLLEVDRNRDGTLS</sequence>
<dbReference type="EMBL" id="UAUU01000008">
    <property type="protein sequence ID" value="SPZ85604.1"/>
    <property type="molecule type" value="Genomic_DNA"/>
</dbReference>
<accession>A0A2X2IWB6</accession>
<evidence type="ECO:0000313" key="1">
    <source>
        <dbReference type="EMBL" id="SPZ85604.1"/>
    </source>
</evidence>
<reference evidence="1 2" key="1">
    <citation type="submission" date="2018-06" db="EMBL/GenBank/DDBJ databases">
        <authorList>
            <consortium name="Pathogen Informatics"/>
            <person name="Doyle S."/>
        </authorList>
    </citation>
    <scope>NUCLEOTIDE SEQUENCE [LARGE SCALE GENOMIC DNA]</scope>
    <source>
        <strain evidence="1 2">NCTC11343</strain>
    </source>
</reference>
<protein>
    <submittedName>
        <fullName evidence="1">Uncharacterized protein</fullName>
    </submittedName>
</protein>